<dbReference type="EMBL" id="FNON01000001">
    <property type="protein sequence ID" value="SDW49584.1"/>
    <property type="molecule type" value="Genomic_DNA"/>
</dbReference>
<gene>
    <name evidence="4" type="ORF">SAMN05421504_101744</name>
</gene>
<dbReference type="STRING" id="589385.SAMN05421504_101744"/>
<evidence type="ECO:0000313" key="5">
    <source>
        <dbReference type="Proteomes" id="UP000199515"/>
    </source>
</evidence>
<dbReference type="AlphaFoldDB" id="A0A1H2U2E1"/>
<accession>A0A1H2U2E1</accession>
<evidence type="ECO:0000259" key="3">
    <source>
        <dbReference type="Pfam" id="PF01361"/>
    </source>
</evidence>
<dbReference type="Proteomes" id="UP000199515">
    <property type="component" value="Unassembled WGS sequence"/>
</dbReference>
<dbReference type="RefSeq" id="WP_091286530.1">
    <property type="nucleotide sequence ID" value="NZ_FNON01000001.1"/>
</dbReference>
<dbReference type="Gene3D" id="3.30.429.10">
    <property type="entry name" value="Macrophage Migration Inhibitory Factor"/>
    <property type="match status" value="1"/>
</dbReference>
<sequence>MPLIDVSLGSGRTPEQIRRLITELTEATHHAIGAPLANIRVIVREVDPNLWAAGGVTIAERQASTEREKP</sequence>
<feature type="domain" description="4-oxalocrotonate tautomerase-like" evidence="3">
    <location>
        <begin position="2"/>
        <end position="60"/>
    </location>
</feature>
<dbReference type="PANTHER" id="PTHR35530">
    <property type="entry name" value="TAUTOMERASE-RELATED"/>
    <property type="match status" value="1"/>
</dbReference>
<dbReference type="NCBIfam" id="NF002571">
    <property type="entry name" value="PRK02220.1"/>
    <property type="match status" value="1"/>
</dbReference>
<dbReference type="GO" id="GO:0016853">
    <property type="term" value="F:isomerase activity"/>
    <property type="evidence" value="ECO:0007669"/>
    <property type="project" value="UniProtKB-KW"/>
</dbReference>
<organism evidence="4 5">
    <name type="scientific">Amycolatopsis xylanica</name>
    <dbReference type="NCBI Taxonomy" id="589385"/>
    <lineage>
        <taxon>Bacteria</taxon>
        <taxon>Bacillati</taxon>
        <taxon>Actinomycetota</taxon>
        <taxon>Actinomycetes</taxon>
        <taxon>Pseudonocardiales</taxon>
        <taxon>Pseudonocardiaceae</taxon>
        <taxon>Amycolatopsis</taxon>
    </lineage>
</organism>
<protein>
    <submittedName>
        <fullName evidence="4">4-oxalocrotonate tautomerase</fullName>
    </submittedName>
</protein>
<evidence type="ECO:0000256" key="2">
    <source>
        <dbReference type="ARBA" id="ARBA00023235"/>
    </source>
</evidence>
<dbReference type="InterPro" id="IPR014347">
    <property type="entry name" value="Tautomerase/MIF_sf"/>
</dbReference>
<proteinExistence type="inferred from homology"/>
<name>A0A1H2U2E1_9PSEU</name>
<dbReference type="OrthoDB" id="4965437at2"/>
<keyword evidence="2" id="KW-0413">Isomerase</keyword>
<evidence type="ECO:0000256" key="1">
    <source>
        <dbReference type="ARBA" id="ARBA00006723"/>
    </source>
</evidence>
<evidence type="ECO:0000313" key="4">
    <source>
        <dbReference type="EMBL" id="SDW49584.1"/>
    </source>
</evidence>
<dbReference type="PANTHER" id="PTHR35530:SF1">
    <property type="entry name" value="2-HYDROXYMUCONATE TAUTOMERASE"/>
    <property type="match status" value="1"/>
</dbReference>
<dbReference type="InterPro" id="IPR004370">
    <property type="entry name" value="4-OT-like_dom"/>
</dbReference>
<comment type="similarity">
    <text evidence="1">Belongs to the 4-oxalocrotonate tautomerase family.</text>
</comment>
<reference evidence="4 5" key="1">
    <citation type="submission" date="2016-10" db="EMBL/GenBank/DDBJ databases">
        <authorList>
            <person name="de Groot N.N."/>
        </authorList>
    </citation>
    <scope>NUCLEOTIDE SEQUENCE [LARGE SCALE GENOMIC DNA]</scope>
    <source>
        <strain evidence="4 5">CPCC 202699</strain>
    </source>
</reference>
<dbReference type="SUPFAM" id="SSF55331">
    <property type="entry name" value="Tautomerase/MIF"/>
    <property type="match status" value="1"/>
</dbReference>
<dbReference type="Pfam" id="PF01361">
    <property type="entry name" value="Tautomerase"/>
    <property type="match status" value="1"/>
</dbReference>
<keyword evidence="5" id="KW-1185">Reference proteome</keyword>